<dbReference type="InterPro" id="IPR039426">
    <property type="entry name" value="TonB-dep_rcpt-like"/>
</dbReference>
<dbReference type="AlphaFoldDB" id="A0A921KZ51"/>
<evidence type="ECO:0000256" key="3">
    <source>
        <dbReference type="ARBA" id="ARBA00022452"/>
    </source>
</evidence>
<dbReference type="SMART" id="SM00965">
    <property type="entry name" value="STN"/>
    <property type="match status" value="1"/>
</dbReference>
<name>A0A921KZ51_9BACT</name>
<dbReference type="InterPro" id="IPR011662">
    <property type="entry name" value="Secretin/TonB_short_N"/>
</dbReference>
<keyword evidence="4 7" id="KW-0812">Transmembrane</keyword>
<evidence type="ECO:0000256" key="4">
    <source>
        <dbReference type="ARBA" id="ARBA00022692"/>
    </source>
</evidence>
<accession>A0A921KZ51</accession>
<evidence type="ECO:0000256" key="2">
    <source>
        <dbReference type="ARBA" id="ARBA00022448"/>
    </source>
</evidence>
<dbReference type="NCBIfam" id="TIGR04056">
    <property type="entry name" value="OMP_RagA_SusC"/>
    <property type="match status" value="1"/>
</dbReference>
<dbReference type="Pfam" id="PF07660">
    <property type="entry name" value="STN"/>
    <property type="match status" value="1"/>
</dbReference>
<reference evidence="9" key="2">
    <citation type="submission" date="2021-09" db="EMBL/GenBank/DDBJ databases">
        <authorList>
            <person name="Gilroy R."/>
        </authorList>
    </citation>
    <scope>NUCLEOTIDE SEQUENCE</scope>
    <source>
        <strain evidence="9">6966</strain>
    </source>
</reference>
<dbReference type="Gene3D" id="2.60.40.1120">
    <property type="entry name" value="Carboxypeptidase-like, regulatory domain"/>
    <property type="match status" value="1"/>
</dbReference>
<evidence type="ECO:0000256" key="5">
    <source>
        <dbReference type="ARBA" id="ARBA00023136"/>
    </source>
</evidence>
<evidence type="ECO:0000259" key="8">
    <source>
        <dbReference type="SMART" id="SM00965"/>
    </source>
</evidence>
<dbReference type="Gene3D" id="2.40.170.20">
    <property type="entry name" value="TonB-dependent receptor, beta-barrel domain"/>
    <property type="match status" value="1"/>
</dbReference>
<dbReference type="InterPro" id="IPR023996">
    <property type="entry name" value="TonB-dep_OMP_SusC/RagA"/>
</dbReference>
<keyword evidence="5 7" id="KW-0472">Membrane</keyword>
<comment type="similarity">
    <text evidence="7">Belongs to the TonB-dependent receptor family.</text>
</comment>
<comment type="caution">
    <text evidence="9">The sequence shown here is derived from an EMBL/GenBank/DDBJ whole genome shotgun (WGS) entry which is preliminary data.</text>
</comment>
<dbReference type="InterPro" id="IPR023997">
    <property type="entry name" value="TonB-dep_OMP_SusC/RagA_CS"/>
</dbReference>
<evidence type="ECO:0000256" key="6">
    <source>
        <dbReference type="ARBA" id="ARBA00023237"/>
    </source>
</evidence>
<dbReference type="Gene3D" id="2.170.130.10">
    <property type="entry name" value="TonB-dependent receptor, plug domain"/>
    <property type="match status" value="1"/>
</dbReference>
<gene>
    <name evidence="9" type="ORF">K8V05_11445</name>
</gene>
<dbReference type="Proteomes" id="UP000742098">
    <property type="component" value="Unassembled WGS sequence"/>
</dbReference>
<dbReference type="GO" id="GO:0009279">
    <property type="term" value="C:cell outer membrane"/>
    <property type="evidence" value="ECO:0007669"/>
    <property type="project" value="UniProtKB-SubCell"/>
</dbReference>
<feature type="domain" description="Secretin/TonB short N-terminal" evidence="8">
    <location>
        <begin position="70"/>
        <end position="121"/>
    </location>
</feature>
<reference evidence="9" key="1">
    <citation type="journal article" date="2021" name="PeerJ">
        <title>Extensive microbial diversity within the chicken gut microbiome revealed by metagenomics and culture.</title>
        <authorList>
            <person name="Gilroy R."/>
            <person name="Ravi A."/>
            <person name="Getino M."/>
            <person name="Pursley I."/>
            <person name="Horton D.L."/>
            <person name="Alikhan N.F."/>
            <person name="Baker D."/>
            <person name="Gharbi K."/>
            <person name="Hall N."/>
            <person name="Watson M."/>
            <person name="Adriaenssens E.M."/>
            <person name="Foster-Nyarko E."/>
            <person name="Jarju S."/>
            <person name="Secka A."/>
            <person name="Antonio M."/>
            <person name="Oren A."/>
            <person name="Chaudhuri R.R."/>
            <person name="La Ragione R."/>
            <person name="Hildebrand F."/>
            <person name="Pallen M.J."/>
        </authorList>
    </citation>
    <scope>NUCLEOTIDE SEQUENCE</scope>
    <source>
        <strain evidence="9">6966</strain>
    </source>
</reference>
<evidence type="ECO:0000256" key="7">
    <source>
        <dbReference type="PROSITE-ProRule" id="PRU01360"/>
    </source>
</evidence>
<keyword evidence="2 7" id="KW-0813">Transport</keyword>
<comment type="subcellular location">
    <subcellularLocation>
        <location evidence="1 7">Cell outer membrane</location>
        <topology evidence="1 7">Multi-pass membrane protein</topology>
    </subcellularLocation>
</comment>
<dbReference type="InterPro" id="IPR037066">
    <property type="entry name" value="Plug_dom_sf"/>
</dbReference>
<dbReference type="Pfam" id="PF13715">
    <property type="entry name" value="CarbopepD_reg_2"/>
    <property type="match status" value="1"/>
</dbReference>
<organism evidence="9 10">
    <name type="scientific">Butyricimonas virosa</name>
    <dbReference type="NCBI Taxonomy" id="544645"/>
    <lineage>
        <taxon>Bacteria</taxon>
        <taxon>Pseudomonadati</taxon>
        <taxon>Bacteroidota</taxon>
        <taxon>Bacteroidia</taxon>
        <taxon>Bacteroidales</taxon>
        <taxon>Odoribacteraceae</taxon>
        <taxon>Butyricimonas</taxon>
    </lineage>
</organism>
<dbReference type="NCBIfam" id="TIGR04057">
    <property type="entry name" value="SusC_RagA_signa"/>
    <property type="match status" value="1"/>
</dbReference>
<protein>
    <submittedName>
        <fullName evidence="9">SusC/RagA family TonB-linked outer membrane protein</fullName>
    </submittedName>
</protein>
<dbReference type="Pfam" id="PF07715">
    <property type="entry name" value="Plug"/>
    <property type="match status" value="1"/>
</dbReference>
<dbReference type="PROSITE" id="PS52016">
    <property type="entry name" value="TONB_DEPENDENT_REC_3"/>
    <property type="match status" value="1"/>
</dbReference>
<dbReference type="SUPFAM" id="SSF56935">
    <property type="entry name" value="Porins"/>
    <property type="match status" value="1"/>
</dbReference>
<evidence type="ECO:0000313" key="10">
    <source>
        <dbReference type="Proteomes" id="UP000742098"/>
    </source>
</evidence>
<dbReference type="EMBL" id="DYVS01000207">
    <property type="protein sequence ID" value="HJF71359.1"/>
    <property type="molecule type" value="Genomic_DNA"/>
</dbReference>
<proteinExistence type="inferred from homology"/>
<keyword evidence="3 7" id="KW-1134">Transmembrane beta strand</keyword>
<evidence type="ECO:0000256" key="1">
    <source>
        <dbReference type="ARBA" id="ARBA00004571"/>
    </source>
</evidence>
<evidence type="ECO:0000313" key="9">
    <source>
        <dbReference type="EMBL" id="HJF71359.1"/>
    </source>
</evidence>
<keyword evidence="6 7" id="KW-0998">Cell outer membrane</keyword>
<dbReference type="InterPro" id="IPR008969">
    <property type="entry name" value="CarboxyPept-like_regulatory"/>
</dbReference>
<dbReference type="InterPro" id="IPR036942">
    <property type="entry name" value="Beta-barrel_TonB_sf"/>
</dbReference>
<sequence>MKKKWKFGDFLRGKLLQKLIVMKALIVFLFICSVNVSASSVYSQQKKMDVSLRNVSVIDVFRHVRQMGDYTFMYDSDALNRLQLVTINLKDATIEQIMDCCLKGTSFTYVVEDNVVIIREQQDANGQQKSIRIKGFVCDMKNQPLPGVTIIVKGLTLGTVTDVNGKYVLTLPQMEKLSLLFSFVGMKTQEVKYVGKDTINVMMEEDSKAVDEVIVTGYQTLKKRSMAGSTSSVKADDLLLNGTQTLEQALQGKLPGVAIVNQSGLTGTRQKVRVRGTSTLVGNAEPVWVVDGIIQEDPLPFNSSDLTNMGDTDVDMIKNFVGGAISWLNPNDIEDITVLKDASATAIYGVKAANGVIVITTKKGERGRMSLGYSGSFSFSAKMTYNKLELMNSKQRVEASREAYEKGSVLKTEEPIGYMALALAYKRREISYDEFNAGVKKLETNNTDWFDILFQTPFSHNHSISISGGNDKTTYRASIGMNNANNTAKGNSQRSYSGNVNVSTTFWDQLYIVFGLSGNVSKTKAFNASDPYSYASTTNRAIPCYNEDGSLHFYRTSGGGFYNILHELHNSGNQNTSNSINSNFSVRWVMGYGLTLASVVGYNYSTSFGESWYTEQSNYIRNIRGYEFGEYGPGDVLYIESPLPYGGTLTVNETRNNNYTWRNQLEFVKTFDRHVINVMLGQEARSNKYDGYSQTNYGYMPDRGKSFAEVPPVIGEDKRVNMYVQGNSPQLVDRKANYLSFYGNFSYMFDDRYAIEGSIRTDASNRFGQDKSARFQPVWSVGLRWNLGREHWLEGQNLLNDISFRASYGWQGNVAENVGPDLIAKIERINTVTGEYKMTISRLPTPGLKWEKNKSINFGVDFSILDRRVNGTFEYYYKSTEDMITERKVPYENGVTTLTLNGGNMTNSGWDLSFSFVPVRTKDFVWSLSMNTSRANNKLKSTLEPTGKWTEAVSGGFNKEGYPVSSFWAFRFKGLNPENGAPIIDFTGANTETAELDVTQYMKYAGKLEADFTAGLSTSFRFKNLFLSANFYLSTGNQKFLASPYNEKLFAAGASTMVSEYQNLSSQLVNRWKKTGDEAFTDIPSLPNPETSAALRPFYNKYTTIYPYDAWAYSDIRVADAWYLRCNNISLSYQVPQEWTKHFARSVSFSCSVSNPFQVVSKDFHGRDPEVASGAQPLSRHFSFSVSMSF</sequence>
<dbReference type="SUPFAM" id="SSF49464">
    <property type="entry name" value="Carboxypeptidase regulatory domain-like"/>
    <property type="match status" value="1"/>
</dbReference>
<dbReference type="InterPro" id="IPR012910">
    <property type="entry name" value="Plug_dom"/>
</dbReference>